<dbReference type="RefSeq" id="WP_073073905.1">
    <property type="nucleotide sequence ID" value="NZ_MPPI01000027.1"/>
</dbReference>
<reference evidence="2 3" key="1">
    <citation type="submission" date="2018-02" db="EMBL/GenBank/DDBJ databases">
        <authorList>
            <person name="Cohen D.B."/>
            <person name="Kent A.D."/>
        </authorList>
    </citation>
    <scope>NUCLEOTIDE SEQUENCE [LARGE SCALE GENOMIC DNA]</scope>
    <source>
        <strain evidence="2 3">ULC007</strain>
    </source>
</reference>
<dbReference type="InterPro" id="IPR022516">
    <property type="entry name" value="CHP03798_Ocin"/>
</dbReference>
<accession>A0A2T1D7U9</accession>
<evidence type="ECO:0000313" key="2">
    <source>
        <dbReference type="EMBL" id="PSB16497.1"/>
    </source>
</evidence>
<organism evidence="2 3">
    <name type="scientific">Phormidesmis priestleyi ULC007</name>
    <dbReference type="NCBI Taxonomy" id="1920490"/>
    <lineage>
        <taxon>Bacteria</taxon>
        <taxon>Bacillati</taxon>
        <taxon>Cyanobacteriota</taxon>
        <taxon>Cyanophyceae</taxon>
        <taxon>Leptolyngbyales</taxon>
        <taxon>Leptolyngbyaceae</taxon>
        <taxon>Phormidesmis</taxon>
    </lineage>
</organism>
<dbReference type="OrthoDB" id="516068at2"/>
<dbReference type="AlphaFoldDB" id="A0A2T1D7U9"/>
<dbReference type="InterPro" id="IPR012903">
    <property type="entry name" value="Nif11"/>
</dbReference>
<evidence type="ECO:0000259" key="1">
    <source>
        <dbReference type="Pfam" id="PF07862"/>
    </source>
</evidence>
<gene>
    <name evidence="2" type="ORF">C7B65_21495</name>
</gene>
<evidence type="ECO:0000313" key="3">
    <source>
        <dbReference type="Proteomes" id="UP000238634"/>
    </source>
</evidence>
<dbReference type="EMBL" id="PVWG01000041">
    <property type="protein sequence ID" value="PSB16497.1"/>
    <property type="molecule type" value="Genomic_DNA"/>
</dbReference>
<protein>
    <submittedName>
        <fullName evidence="2">Nif11-like leader peptide family natural product</fullName>
    </submittedName>
</protein>
<proteinExistence type="predicted"/>
<reference evidence="2 3" key="2">
    <citation type="submission" date="2018-03" db="EMBL/GenBank/DDBJ databases">
        <title>The ancient ancestry and fast evolution of plastids.</title>
        <authorList>
            <person name="Moore K.R."/>
            <person name="Magnabosco C."/>
            <person name="Momper L."/>
            <person name="Gold D.A."/>
            <person name="Bosak T."/>
            <person name="Fournier G.P."/>
        </authorList>
    </citation>
    <scope>NUCLEOTIDE SEQUENCE [LARGE SCALE GENOMIC DNA]</scope>
    <source>
        <strain evidence="2 3">ULC007</strain>
    </source>
</reference>
<feature type="domain" description="Nif11" evidence="1">
    <location>
        <begin position="1"/>
        <end position="48"/>
    </location>
</feature>
<dbReference type="Proteomes" id="UP000238634">
    <property type="component" value="Unassembled WGS sequence"/>
</dbReference>
<comment type="caution">
    <text evidence="2">The sequence shown here is derived from an EMBL/GenBank/DDBJ whole genome shotgun (WGS) entry which is preliminary data.</text>
</comment>
<dbReference type="NCBIfam" id="TIGR03798">
    <property type="entry name" value="leader_Nif11"/>
    <property type="match status" value="1"/>
</dbReference>
<sequence>MSVESATRFLTVAAQDHIIREKFSAANSPEEFLKISNQLGYCFTIAELKQLIRESSQDVGVRRSTGVWKWLRNVNWLERANETSRDEGEQEVAEA</sequence>
<name>A0A2T1D7U9_9CYAN</name>
<dbReference type="Pfam" id="PF07862">
    <property type="entry name" value="Nif11"/>
    <property type="match status" value="1"/>
</dbReference>
<keyword evidence="3" id="KW-1185">Reference proteome</keyword>